<name>X1W1F4_9ZZZZ</name>
<proteinExistence type="predicted"/>
<evidence type="ECO:0000313" key="1">
    <source>
        <dbReference type="EMBL" id="GAJ21860.1"/>
    </source>
</evidence>
<reference evidence="1" key="1">
    <citation type="journal article" date="2014" name="Front. Microbiol.">
        <title>High frequency of phylogenetically diverse reductive dehalogenase-homologous genes in deep subseafloor sedimentary metagenomes.</title>
        <authorList>
            <person name="Kawai M."/>
            <person name="Futagami T."/>
            <person name="Toyoda A."/>
            <person name="Takaki Y."/>
            <person name="Nishi S."/>
            <person name="Hori S."/>
            <person name="Arai W."/>
            <person name="Tsubouchi T."/>
            <person name="Morono Y."/>
            <person name="Uchiyama I."/>
            <person name="Ito T."/>
            <person name="Fujiyama A."/>
            <person name="Inagaki F."/>
            <person name="Takami H."/>
        </authorList>
    </citation>
    <scope>NUCLEOTIDE SEQUENCE</scope>
    <source>
        <strain evidence="1">Expedition CK06-06</strain>
    </source>
</reference>
<feature type="non-terminal residue" evidence="1">
    <location>
        <position position="30"/>
    </location>
</feature>
<accession>X1W1F4</accession>
<gene>
    <name evidence="1" type="ORF">S12H4_60304</name>
</gene>
<comment type="caution">
    <text evidence="1">The sequence shown here is derived from an EMBL/GenBank/DDBJ whole genome shotgun (WGS) entry which is preliminary data.</text>
</comment>
<organism evidence="1">
    <name type="scientific">marine sediment metagenome</name>
    <dbReference type="NCBI Taxonomy" id="412755"/>
    <lineage>
        <taxon>unclassified sequences</taxon>
        <taxon>metagenomes</taxon>
        <taxon>ecological metagenomes</taxon>
    </lineage>
</organism>
<dbReference type="EMBL" id="BARW01039656">
    <property type="protein sequence ID" value="GAJ21860.1"/>
    <property type="molecule type" value="Genomic_DNA"/>
</dbReference>
<sequence>MVDVKRKHVAPPHRVLVDAKAFLNTTIDAA</sequence>
<protein>
    <submittedName>
        <fullName evidence="1">Uncharacterized protein</fullName>
    </submittedName>
</protein>
<dbReference type="AlphaFoldDB" id="X1W1F4"/>